<dbReference type="InterPro" id="IPR007527">
    <property type="entry name" value="Znf_SWIM"/>
</dbReference>
<dbReference type="InterPro" id="IPR011335">
    <property type="entry name" value="Restrct_endonuc-II-like"/>
</dbReference>
<dbReference type="SUPFAM" id="SSF52980">
    <property type="entry name" value="Restriction endonuclease-like"/>
    <property type="match status" value="1"/>
</dbReference>
<reference evidence="3" key="1">
    <citation type="journal article" date="2016" name="Gigascience">
        <title>De novo construction of an expanded transcriptome assembly for the western tarnished plant bug, Lygus hesperus.</title>
        <authorList>
            <person name="Tassone E.E."/>
            <person name="Geib S.M."/>
            <person name="Hall B."/>
            <person name="Fabrick J.A."/>
            <person name="Brent C.S."/>
            <person name="Hull J.J."/>
        </authorList>
    </citation>
    <scope>NUCLEOTIDE SEQUENCE</scope>
</reference>
<keyword evidence="1" id="KW-0862">Zinc</keyword>
<dbReference type="Gene3D" id="3.90.320.10">
    <property type="match status" value="1"/>
</dbReference>
<evidence type="ECO:0000259" key="2">
    <source>
        <dbReference type="PROSITE" id="PS50966"/>
    </source>
</evidence>
<proteinExistence type="predicted"/>
<evidence type="ECO:0000313" key="3">
    <source>
        <dbReference type="EMBL" id="JAQ17833.1"/>
    </source>
</evidence>
<keyword evidence="1" id="KW-0863">Zinc-finger</keyword>
<dbReference type="GO" id="GO:0006281">
    <property type="term" value="P:DNA repair"/>
    <property type="evidence" value="ECO:0007669"/>
    <property type="project" value="UniProtKB-ARBA"/>
</dbReference>
<feature type="non-terminal residue" evidence="3">
    <location>
        <position position="1"/>
    </location>
</feature>
<dbReference type="PANTHER" id="PTHR47526:SF3">
    <property type="entry name" value="PHD-TYPE DOMAIN-CONTAINING PROTEIN"/>
    <property type="match status" value="1"/>
</dbReference>
<dbReference type="InterPro" id="IPR011604">
    <property type="entry name" value="PDDEXK-like_dom_sf"/>
</dbReference>
<keyword evidence="1" id="KW-0479">Metal-binding</keyword>
<sequence length="447" mass="51255">KAWHPELQNRTAEQIATWLSEDEIPGAKLPNKVVSDNPVVSLRRFLLVRGLEIPLSVRKPELIELVKDAINSKKPIDPNVDRGKWLTANALAVRSHDLNQAHIRSKLDAFPVVGWKPFPSIIIPDLFQYGLIYRHIIETCRVQDDEKENRQNCQPTAKQLKRGRQYFLDGHVQNMENAVSVQGHFCLRAKVQASMWQENFVVIIKLNKVTAEVMDAGCDCKASSMGRCSHVSALLHALEDYVGHYGYAPPPCTSEVCQWNKGRKEKSSASAFERQYTFKRDSSRLINANLVSEQDAVKNLNFLLSCAQTTKARCSWDLMLEHIYFDYSIDDERTQILKILRRQLQDALRFGLVTPGCIEGTQDRRDADSWHRLRTIMITASCCSKYLVEDHVNLGKKIKDLMWEPPTEFENVYLRYGRDNEDEARRAYAELTGYVVFSTGLWVNPEL</sequence>
<dbReference type="GO" id="GO:0008270">
    <property type="term" value="F:zinc ion binding"/>
    <property type="evidence" value="ECO:0007669"/>
    <property type="project" value="UniProtKB-KW"/>
</dbReference>
<dbReference type="EMBL" id="GDHC01000796">
    <property type="protein sequence ID" value="JAQ17833.1"/>
    <property type="molecule type" value="Transcribed_RNA"/>
</dbReference>
<name>A0A146MDK1_LYGHE</name>
<feature type="domain" description="SWIM-type" evidence="2">
    <location>
        <begin position="200"/>
        <end position="239"/>
    </location>
</feature>
<dbReference type="PANTHER" id="PTHR47526">
    <property type="entry name" value="ATP-DEPENDENT DNA HELICASE"/>
    <property type="match status" value="1"/>
</dbReference>
<accession>A0A146MDK1</accession>
<gene>
    <name evidence="3" type="ORF">g.57682</name>
</gene>
<dbReference type="PROSITE" id="PS50966">
    <property type="entry name" value="ZF_SWIM"/>
    <property type="match status" value="1"/>
</dbReference>
<evidence type="ECO:0000256" key="1">
    <source>
        <dbReference type="PROSITE-ProRule" id="PRU00325"/>
    </source>
</evidence>
<dbReference type="AlphaFoldDB" id="A0A146MDK1"/>
<protein>
    <recommendedName>
        <fullName evidence="2">SWIM-type domain-containing protein</fullName>
    </recommendedName>
</protein>
<organism evidence="3">
    <name type="scientific">Lygus hesperus</name>
    <name type="common">Western plant bug</name>
    <dbReference type="NCBI Taxonomy" id="30085"/>
    <lineage>
        <taxon>Eukaryota</taxon>
        <taxon>Metazoa</taxon>
        <taxon>Ecdysozoa</taxon>
        <taxon>Arthropoda</taxon>
        <taxon>Hexapoda</taxon>
        <taxon>Insecta</taxon>
        <taxon>Pterygota</taxon>
        <taxon>Neoptera</taxon>
        <taxon>Paraneoptera</taxon>
        <taxon>Hemiptera</taxon>
        <taxon>Heteroptera</taxon>
        <taxon>Panheteroptera</taxon>
        <taxon>Cimicomorpha</taxon>
        <taxon>Miridae</taxon>
        <taxon>Mirini</taxon>
        <taxon>Lygus</taxon>
    </lineage>
</organism>
<feature type="non-terminal residue" evidence="3">
    <location>
        <position position="447"/>
    </location>
</feature>